<dbReference type="AlphaFoldDB" id="A0A059EXD5"/>
<name>A0A059EXD5_9MICR</name>
<reference evidence="1 2" key="2">
    <citation type="submission" date="2014-03" db="EMBL/GenBank/DDBJ databases">
        <title>The Genome Sequence of Anncaliia algerae insect isolate PRA339.</title>
        <authorList>
            <consortium name="The Broad Institute Genome Sequencing Platform"/>
            <consortium name="The Broad Institute Genome Sequencing Center for Infectious Disease"/>
            <person name="Cuomo C."/>
            <person name="Becnel J."/>
            <person name="Sanscrainte N."/>
            <person name="Walker B."/>
            <person name="Young S.K."/>
            <person name="Zeng Q."/>
            <person name="Gargeya S."/>
            <person name="Fitzgerald M."/>
            <person name="Haas B."/>
            <person name="Abouelleil A."/>
            <person name="Alvarado L."/>
            <person name="Arachchi H.M."/>
            <person name="Berlin A.M."/>
            <person name="Chapman S.B."/>
            <person name="Dewar J."/>
            <person name="Goldberg J."/>
            <person name="Griggs A."/>
            <person name="Gujja S."/>
            <person name="Hansen M."/>
            <person name="Howarth C."/>
            <person name="Imamovic A."/>
            <person name="Larimer J."/>
            <person name="McCowan C."/>
            <person name="Murphy C."/>
            <person name="Neiman D."/>
            <person name="Pearson M."/>
            <person name="Priest M."/>
            <person name="Roberts A."/>
            <person name="Saif S."/>
            <person name="Shea T."/>
            <person name="Sisk P."/>
            <person name="Sykes S."/>
            <person name="Wortman J."/>
            <person name="Nusbaum C."/>
            <person name="Birren B."/>
        </authorList>
    </citation>
    <scope>NUCLEOTIDE SEQUENCE [LARGE SCALE GENOMIC DNA]</scope>
    <source>
        <strain evidence="1 2">PRA339</strain>
    </source>
</reference>
<dbReference type="Proteomes" id="UP000030655">
    <property type="component" value="Unassembled WGS sequence"/>
</dbReference>
<protein>
    <submittedName>
        <fullName evidence="1">Uncharacterized protein</fullName>
    </submittedName>
</protein>
<evidence type="ECO:0000313" key="1">
    <source>
        <dbReference type="EMBL" id="KCZ79419.1"/>
    </source>
</evidence>
<organism evidence="1 2">
    <name type="scientific">Anncaliia algerae PRA339</name>
    <dbReference type="NCBI Taxonomy" id="1288291"/>
    <lineage>
        <taxon>Eukaryota</taxon>
        <taxon>Fungi</taxon>
        <taxon>Fungi incertae sedis</taxon>
        <taxon>Microsporidia</taxon>
        <taxon>Tubulinosematoidea</taxon>
        <taxon>Tubulinosematidae</taxon>
        <taxon>Anncaliia</taxon>
    </lineage>
</organism>
<dbReference type="VEuPathDB" id="MicrosporidiaDB:H312_03185"/>
<accession>A0A059EXD5</accession>
<keyword evidence="2" id="KW-1185">Reference proteome</keyword>
<sequence length="108" mass="13260">MKKAFLIIKKINKKEEMNKNISHDEEKDTNKRNKGKQKYVTLEDKKEIEKNYLERIGNKINKPIDCENGVLFENDRIFLEDHKDCYYCRIINEYFKEFDILGRRRRKK</sequence>
<dbReference type="OrthoDB" id="10310710at2759"/>
<dbReference type="EMBL" id="KK365279">
    <property type="protein sequence ID" value="KCZ79419.1"/>
    <property type="molecule type" value="Genomic_DNA"/>
</dbReference>
<reference evidence="2" key="1">
    <citation type="submission" date="2013-02" db="EMBL/GenBank/DDBJ databases">
        <authorList>
            <consortium name="The Broad Institute Genome Sequencing Platform"/>
            <person name="Cuomo C."/>
            <person name="Becnel J."/>
            <person name="Sanscrainte N."/>
            <person name="Walker B."/>
            <person name="Young S.K."/>
            <person name="Zeng Q."/>
            <person name="Gargeya S."/>
            <person name="Fitzgerald M."/>
            <person name="Haas B."/>
            <person name="Abouelleil A."/>
            <person name="Alvarado L."/>
            <person name="Arachchi H.M."/>
            <person name="Berlin A.M."/>
            <person name="Chapman S.B."/>
            <person name="Dewar J."/>
            <person name="Goldberg J."/>
            <person name="Griggs A."/>
            <person name="Gujja S."/>
            <person name="Hansen M."/>
            <person name="Howarth C."/>
            <person name="Imamovic A."/>
            <person name="Larimer J."/>
            <person name="McCowan C."/>
            <person name="Murphy C."/>
            <person name="Neiman D."/>
            <person name="Pearson M."/>
            <person name="Priest M."/>
            <person name="Roberts A."/>
            <person name="Saif S."/>
            <person name="Shea T."/>
            <person name="Sisk P."/>
            <person name="Sykes S."/>
            <person name="Wortman J."/>
            <person name="Nusbaum C."/>
            <person name="Birren B."/>
        </authorList>
    </citation>
    <scope>NUCLEOTIDE SEQUENCE [LARGE SCALE GENOMIC DNA]</scope>
    <source>
        <strain evidence="2">PRA339</strain>
    </source>
</reference>
<proteinExistence type="predicted"/>
<gene>
    <name evidence="1" type="ORF">H312_03185</name>
</gene>
<evidence type="ECO:0000313" key="2">
    <source>
        <dbReference type="Proteomes" id="UP000030655"/>
    </source>
</evidence>
<dbReference type="HOGENOM" id="CLU_2196294_0_0_1"/>